<dbReference type="Proteomes" id="UP000005442">
    <property type="component" value="Chromosome"/>
</dbReference>
<dbReference type="InterPro" id="IPR036188">
    <property type="entry name" value="FAD/NAD-bd_sf"/>
</dbReference>
<dbReference type="Gene3D" id="3.30.9.10">
    <property type="entry name" value="D-Amino Acid Oxidase, subunit A, domain 2"/>
    <property type="match status" value="1"/>
</dbReference>
<dbReference type="Pfam" id="PF01266">
    <property type="entry name" value="DAO"/>
    <property type="match status" value="1"/>
</dbReference>
<dbReference type="HOGENOM" id="CLU_024775_3_1_11"/>
<dbReference type="Gene3D" id="3.50.50.60">
    <property type="entry name" value="FAD/NAD(P)-binding domain"/>
    <property type="match status" value="1"/>
</dbReference>
<dbReference type="STRING" id="710685.MycrhN_2038"/>
<dbReference type="InterPro" id="IPR052745">
    <property type="entry name" value="G3P_Oxidase/Oxidoreductase"/>
</dbReference>
<dbReference type="SUPFAM" id="SSF51905">
    <property type="entry name" value="FAD/NAD(P)-binding domain"/>
    <property type="match status" value="1"/>
</dbReference>
<dbReference type="PATRIC" id="fig|710685.3.peg.2045"/>
<protein>
    <submittedName>
        <fullName evidence="2">Putative dehydrogenase</fullName>
    </submittedName>
</protein>
<proteinExistence type="predicted"/>
<name>G8RPS7_MYCRN</name>
<sequence length="379" mass="39556">MTQTVVAVIGGGVVGAAVLYTLAHRGVDTVLLEAEEALGYGASGTNSGILHTGFDSTPGELETVLILRAAALRDHVLAALSIPVLRCGAELLPHNDAERATVAELAENARRNGVTVDIRPDDGALVVPDESVTDPVAYTLALGNAAVRAGATIKTDCAVDGIDQDSAGLTLRLVDGGRLTCVVAVNCAGLQADTIARLVGDHSFEIYPRKGEFFVFELPRGATLDHILLPVPTKRTKGVLVFPTLDGRVVAGPTAVDLDDKDDWSVRPAAAREVLHNAVARFPALDGLDPVASYAGLRPAGRDVNYVIGPSAACPRLVNVAAIRSTGLTASLGIGAHVADLLADLGVQVGPERAPAQAPAPHRSDVPWWRRTAQHKRLL</sequence>
<dbReference type="InterPro" id="IPR006076">
    <property type="entry name" value="FAD-dep_OxRdtase"/>
</dbReference>
<keyword evidence="3" id="KW-1185">Reference proteome</keyword>
<evidence type="ECO:0000313" key="3">
    <source>
        <dbReference type="Proteomes" id="UP000005442"/>
    </source>
</evidence>
<dbReference type="RefSeq" id="WP_014210453.1">
    <property type="nucleotide sequence ID" value="NC_016604.1"/>
</dbReference>
<dbReference type="OrthoDB" id="9801699at2"/>
<dbReference type="eggNOG" id="COG0579">
    <property type="taxonomic scope" value="Bacteria"/>
</dbReference>
<dbReference type="AlphaFoldDB" id="G8RPS7"/>
<dbReference type="EMBL" id="CP003169">
    <property type="protein sequence ID" value="AEV72640.1"/>
    <property type="molecule type" value="Genomic_DNA"/>
</dbReference>
<feature type="domain" description="FAD dependent oxidoreductase" evidence="1">
    <location>
        <begin position="6"/>
        <end position="341"/>
    </location>
</feature>
<accession>G8RPS7</accession>
<dbReference type="PANTHER" id="PTHR42720:SF1">
    <property type="entry name" value="GLYCEROL 3-PHOSPHATE OXIDASE"/>
    <property type="match status" value="1"/>
</dbReference>
<dbReference type="KEGG" id="mrh:MycrhN_2038"/>
<dbReference type="SUPFAM" id="SSF54373">
    <property type="entry name" value="FAD-linked reductases, C-terminal domain"/>
    <property type="match status" value="1"/>
</dbReference>
<evidence type="ECO:0000259" key="1">
    <source>
        <dbReference type="Pfam" id="PF01266"/>
    </source>
</evidence>
<evidence type="ECO:0000313" key="2">
    <source>
        <dbReference type="EMBL" id="AEV72640.1"/>
    </source>
</evidence>
<organism evidence="2 3">
    <name type="scientific">Mycolicibacterium rhodesiae (strain NBB3)</name>
    <name type="common">Mycobacterium rhodesiae</name>
    <dbReference type="NCBI Taxonomy" id="710685"/>
    <lineage>
        <taxon>Bacteria</taxon>
        <taxon>Bacillati</taxon>
        <taxon>Actinomycetota</taxon>
        <taxon>Actinomycetes</taxon>
        <taxon>Mycobacteriales</taxon>
        <taxon>Mycobacteriaceae</taxon>
        <taxon>Mycolicibacterium</taxon>
    </lineage>
</organism>
<dbReference type="PANTHER" id="PTHR42720">
    <property type="entry name" value="GLYCEROL-3-PHOSPHATE DEHYDROGENASE"/>
    <property type="match status" value="1"/>
</dbReference>
<gene>
    <name evidence="2" type="ordered locus">MycrhN_2038</name>
</gene>
<reference evidence="2 3" key="1">
    <citation type="submission" date="2011-12" db="EMBL/GenBank/DDBJ databases">
        <title>Complete sequence of Mycobacterium rhodesiae NBB3.</title>
        <authorList>
            <consortium name="US DOE Joint Genome Institute"/>
            <person name="Lucas S."/>
            <person name="Han J."/>
            <person name="Lapidus A."/>
            <person name="Cheng J.-F."/>
            <person name="Goodwin L."/>
            <person name="Pitluck S."/>
            <person name="Peters L."/>
            <person name="Mikhailova N."/>
            <person name="Gu W."/>
            <person name="Detter J.C."/>
            <person name="Han C."/>
            <person name="Tapia R."/>
            <person name="Land M."/>
            <person name="Hauser L."/>
            <person name="Kyrpides N."/>
            <person name="Ivanova N."/>
            <person name="Pagani I."/>
            <person name="Mattes T."/>
            <person name="Holmes A."/>
            <person name="Rutledge P."/>
            <person name="Paulsen I."/>
            <person name="Coleman N."/>
            <person name="Woyke T."/>
        </authorList>
    </citation>
    <scope>NUCLEOTIDE SEQUENCE [LARGE SCALE GENOMIC DNA]</scope>
    <source>
        <strain evidence="2 3">NBB3</strain>
    </source>
</reference>